<evidence type="ECO:0000313" key="17">
    <source>
        <dbReference type="Ensembl" id="ENSACCP00020011905.1"/>
    </source>
</evidence>
<evidence type="ECO:0000256" key="10">
    <source>
        <dbReference type="ARBA" id="ARBA00023172"/>
    </source>
</evidence>
<keyword evidence="12 13" id="KW-0539">Nucleus</keyword>
<dbReference type="InterPro" id="IPR036388">
    <property type="entry name" value="WH-like_DNA-bd_sf"/>
</dbReference>
<evidence type="ECO:0000256" key="5">
    <source>
        <dbReference type="ARBA" id="ARBA00022723"/>
    </source>
</evidence>
<dbReference type="GO" id="GO:0048257">
    <property type="term" value="F:3'-flap endonuclease activity"/>
    <property type="evidence" value="ECO:0007669"/>
    <property type="project" value="TreeGrafter"/>
</dbReference>
<dbReference type="GO" id="GO:0000727">
    <property type="term" value="P:double-strand break repair via break-induced replication"/>
    <property type="evidence" value="ECO:0007669"/>
    <property type="project" value="UniProtKB-UniRule"/>
</dbReference>
<feature type="domain" description="MUS81 winged helix" evidence="16">
    <location>
        <begin position="116"/>
        <end position="194"/>
    </location>
</feature>
<keyword evidence="8 13" id="KW-0378">Hydrolase</keyword>
<dbReference type="Pfam" id="PF21136">
    <property type="entry name" value="WHD_MUS81"/>
    <property type="match status" value="1"/>
</dbReference>
<evidence type="ECO:0000259" key="16">
    <source>
        <dbReference type="Pfam" id="PF21136"/>
    </source>
</evidence>
<evidence type="ECO:0000256" key="4">
    <source>
        <dbReference type="ARBA" id="ARBA00022722"/>
    </source>
</evidence>
<dbReference type="Gene3D" id="6.20.60.10">
    <property type="match status" value="1"/>
</dbReference>
<evidence type="ECO:0000256" key="6">
    <source>
        <dbReference type="ARBA" id="ARBA00022759"/>
    </source>
</evidence>
<keyword evidence="6 13" id="KW-0255">Endonuclease</keyword>
<feature type="domain" description="Crossover junction endonuclease MUS81-like HHH" evidence="15">
    <location>
        <begin position="17"/>
        <end position="83"/>
    </location>
</feature>
<dbReference type="GO" id="GO:0031573">
    <property type="term" value="P:mitotic intra-S DNA damage checkpoint signaling"/>
    <property type="evidence" value="ECO:0007669"/>
    <property type="project" value="TreeGrafter"/>
</dbReference>
<reference evidence="17" key="2">
    <citation type="submission" date="2025-09" db="UniProtKB">
        <authorList>
            <consortium name="Ensembl"/>
        </authorList>
    </citation>
    <scope>IDENTIFICATION</scope>
</reference>
<dbReference type="InterPro" id="IPR033309">
    <property type="entry name" value="Mus81"/>
</dbReference>
<dbReference type="GeneTree" id="ENSGT00390000005498"/>
<keyword evidence="7 13" id="KW-0227">DNA damage</keyword>
<dbReference type="Proteomes" id="UP000472275">
    <property type="component" value="Chromosome 10"/>
</dbReference>
<dbReference type="Gene3D" id="1.10.10.10">
    <property type="entry name" value="Winged helix-like DNA-binding domain superfamily/Winged helix DNA-binding domain"/>
    <property type="match status" value="1"/>
</dbReference>
<keyword evidence="9 13" id="KW-0460">Magnesium</keyword>
<dbReference type="FunFam" id="1.10.150.110:FF:000001">
    <property type="entry name" value="Putative Crossover junction endonuclease MUS81"/>
    <property type="match status" value="1"/>
</dbReference>
<evidence type="ECO:0000256" key="7">
    <source>
        <dbReference type="ARBA" id="ARBA00022763"/>
    </source>
</evidence>
<keyword evidence="5 13" id="KW-0479">Metal-binding</keyword>
<dbReference type="PANTHER" id="PTHR13451:SF0">
    <property type="entry name" value="CROSSOVER JUNCTION ENDONUCLEASE MUS81"/>
    <property type="match status" value="1"/>
</dbReference>
<dbReference type="GO" id="GO:0031297">
    <property type="term" value="P:replication fork processing"/>
    <property type="evidence" value="ECO:0007669"/>
    <property type="project" value="UniProtKB-ARBA"/>
</dbReference>
<comment type="function">
    <text evidence="13">Interacts with EME1 to form a DNA structure-specific endonuclease with substrate preference for branched DNA structures with a 5'-end at the branch nick. Typical substrates include 3'-flap structures, D-loops, replication forks and nicked Holliday junctions. May be required in mitosis for the processing of stalled or collapsed replication fork intermediates. May be required in meiosis for the repair of meiosis-specific double strand breaks subsequent to single-end invasion (SEI).</text>
</comment>
<evidence type="ECO:0000256" key="14">
    <source>
        <dbReference type="SAM" id="MobiDB-lite"/>
    </source>
</evidence>
<feature type="compositionally biased region" description="Gly residues" evidence="14">
    <location>
        <begin position="304"/>
        <end position="317"/>
    </location>
</feature>
<dbReference type="PANTHER" id="PTHR13451">
    <property type="entry name" value="CLASS II CROSSOVER JUNCTION ENDONUCLEASE MUS81"/>
    <property type="match status" value="1"/>
</dbReference>
<evidence type="ECO:0000256" key="1">
    <source>
        <dbReference type="ARBA" id="ARBA00001946"/>
    </source>
</evidence>
<evidence type="ECO:0000256" key="8">
    <source>
        <dbReference type="ARBA" id="ARBA00022801"/>
    </source>
</evidence>
<dbReference type="AlphaFoldDB" id="A0A663EHT0"/>
<accession>A0A663EHT0</accession>
<evidence type="ECO:0000256" key="3">
    <source>
        <dbReference type="ARBA" id="ARBA00010015"/>
    </source>
</evidence>
<evidence type="ECO:0000256" key="9">
    <source>
        <dbReference type="ARBA" id="ARBA00022842"/>
    </source>
</evidence>
<dbReference type="InterPro" id="IPR027421">
    <property type="entry name" value="DNA_pol_lamdba_lyase_dom_sf"/>
</dbReference>
<dbReference type="GO" id="GO:0046872">
    <property type="term" value="F:metal ion binding"/>
    <property type="evidence" value="ECO:0007669"/>
    <property type="project" value="UniProtKB-UniRule"/>
</dbReference>
<comment type="similarity">
    <text evidence="3 13">Belongs to the XPF family.</text>
</comment>
<comment type="cofactor">
    <cofactor evidence="1 13">
        <name>Mg(2+)</name>
        <dbReference type="ChEBI" id="CHEBI:18420"/>
    </cofactor>
</comment>
<evidence type="ECO:0000313" key="18">
    <source>
        <dbReference type="Proteomes" id="UP000472275"/>
    </source>
</evidence>
<dbReference type="GO" id="GO:0008821">
    <property type="term" value="F:crossover junction DNA endonuclease activity"/>
    <property type="evidence" value="ECO:0007669"/>
    <property type="project" value="UniProtKB-UniRule"/>
</dbReference>
<evidence type="ECO:0000256" key="11">
    <source>
        <dbReference type="ARBA" id="ARBA00023204"/>
    </source>
</evidence>
<dbReference type="GO" id="GO:0000712">
    <property type="term" value="P:resolution of meiotic recombination intermediates"/>
    <property type="evidence" value="ECO:0007669"/>
    <property type="project" value="TreeGrafter"/>
</dbReference>
<dbReference type="Pfam" id="PF14716">
    <property type="entry name" value="HHH_8"/>
    <property type="match status" value="1"/>
</dbReference>
<protein>
    <recommendedName>
        <fullName evidence="13">Crossover junction endonuclease MUS81</fullName>
        <ecNumber evidence="13">3.1.22.-</ecNumber>
    </recommendedName>
</protein>
<dbReference type="GO" id="GO:0048476">
    <property type="term" value="C:Holliday junction resolvase complex"/>
    <property type="evidence" value="ECO:0007669"/>
    <property type="project" value="UniProtKB-UniRule"/>
</dbReference>
<comment type="subcellular location">
    <subcellularLocation>
        <location evidence="2 13">Nucleus</location>
    </subcellularLocation>
</comment>
<organism evidence="17 18">
    <name type="scientific">Aquila chrysaetos chrysaetos</name>
    <dbReference type="NCBI Taxonomy" id="223781"/>
    <lineage>
        <taxon>Eukaryota</taxon>
        <taxon>Metazoa</taxon>
        <taxon>Chordata</taxon>
        <taxon>Craniata</taxon>
        <taxon>Vertebrata</taxon>
        <taxon>Euteleostomi</taxon>
        <taxon>Archelosauria</taxon>
        <taxon>Archosauria</taxon>
        <taxon>Dinosauria</taxon>
        <taxon>Saurischia</taxon>
        <taxon>Theropoda</taxon>
        <taxon>Coelurosauria</taxon>
        <taxon>Aves</taxon>
        <taxon>Neognathae</taxon>
        <taxon>Neoaves</taxon>
        <taxon>Telluraves</taxon>
        <taxon>Accipitrimorphae</taxon>
        <taxon>Accipitriformes</taxon>
        <taxon>Accipitridae</taxon>
        <taxon>Accipitrinae</taxon>
        <taxon>Aquila</taxon>
    </lineage>
</organism>
<dbReference type="GO" id="GO:0006308">
    <property type="term" value="P:DNA catabolic process"/>
    <property type="evidence" value="ECO:0007669"/>
    <property type="project" value="UniProtKB-UniRule"/>
</dbReference>
<sequence length="588" mass="63107">MLEASARRRRRRPRRPPNPLFTRWLQEWRDEAAGTRARGTYERALRSLSRYPLPLRSGRAAAVLRHFGPGLCRRLEIRLRQHRAEQGLPPSPPAGGRVPESPLTPPTRHSPRDYRPLPRSGAHALLLTLHKSSEPLPEAELLQQAQPLCDRPLIPTAPEGALGTLLHRDLLHRSGRRPPRYSLTPRGQILAQRLAAAALEAPPPAGGTEESGEGPQLRGGHPPLSPSPLCDPEAEFELRPGEFDIVLCADVSEASGRGPAGGRVPALLRGRVRLLLRRLHVGDFLWVAREKDPPPDRPPPGADAGRGGGAESGGGFGEQPDRRALPGTEVPAGSLWAAPARLPAGGTAGGQGAALPPPRPAPGGRQHPGGGRFLRKANGGGPKKRPRIWECWGSSWSVAMGAGCCGRGGGTLPPGAPPEPPGVPCALLPFQRLRSEGGKNQPHGRLQQLPPPPRARDPAQHRQVRPPAEELGSLPQQVPGPALQHPGATAVTVTPRCHPSLSPPPLATTFVTPPRHPPHHPLRCHLSLPPPLISRPLAPTSCHPPHRHPLCHPPPLSLPPLSPPNKVPNPTGSRQLHWEFYWEGGGTW</sequence>
<keyword evidence="11 13" id="KW-0234">DNA repair</keyword>
<dbReference type="GO" id="GO:0003677">
    <property type="term" value="F:DNA binding"/>
    <property type="evidence" value="ECO:0007669"/>
    <property type="project" value="UniProtKB-UniRule"/>
</dbReference>
<feature type="region of interest" description="Disordered" evidence="14">
    <location>
        <begin position="289"/>
        <end position="387"/>
    </location>
</feature>
<dbReference type="SUPFAM" id="SSF47802">
    <property type="entry name" value="DNA polymerase beta, N-terminal domain-like"/>
    <property type="match status" value="1"/>
</dbReference>
<keyword evidence="10 13" id="KW-0233">DNA recombination</keyword>
<dbReference type="GO" id="GO:0005634">
    <property type="term" value="C:nucleus"/>
    <property type="evidence" value="ECO:0007669"/>
    <property type="project" value="UniProtKB-SubCell"/>
</dbReference>
<dbReference type="InParanoid" id="A0A663EHT0"/>
<dbReference type="EC" id="3.1.22.-" evidence="13"/>
<dbReference type="Gene3D" id="1.10.150.110">
    <property type="entry name" value="DNA polymerase beta, N-terminal domain-like"/>
    <property type="match status" value="1"/>
</dbReference>
<feature type="region of interest" description="Disordered" evidence="14">
    <location>
        <begin position="201"/>
        <end position="234"/>
    </location>
</feature>
<feature type="region of interest" description="Disordered" evidence="14">
    <location>
        <begin position="435"/>
        <end position="487"/>
    </location>
</feature>
<proteinExistence type="inferred from homology"/>
<dbReference type="InterPro" id="IPR010996">
    <property type="entry name" value="HHH_MUS81"/>
</dbReference>
<reference evidence="17" key="1">
    <citation type="submission" date="2025-08" db="UniProtKB">
        <authorList>
            <consortium name="Ensembl"/>
        </authorList>
    </citation>
    <scope>IDENTIFICATION</scope>
</reference>
<keyword evidence="4 13" id="KW-0540">Nuclease</keyword>
<name>A0A663EHT0_AQUCH</name>
<evidence type="ECO:0000256" key="12">
    <source>
        <dbReference type="ARBA" id="ARBA00023242"/>
    </source>
</evidence>
<comment type="subunit">
    <text evidence="13">Interacts with EME1.</text>
</comment>
<evidence type="ECO:0000259" key="15">
    <source>
        <dbReference type="Pfam" id="PF14716"/>
    </source>
</evidence>
<dbReference type="CDD" id="cd21036">
    <property type="entry name" value="WH_MUS81"/>
    <property type="match status" value="1"/>
</dbReference>
<feature type="region of interest" description="Disordered" evidence="14">
    <location>
        <begin position="85"/>
        <end position="118"/>
    </location>
</feature>
<evidence type="ECO:0000256" key="2">
    <source>
        <dbReference type="ARBA" id="ARBA00004123"/>
    </source>
</evidence>
<dbReference type="InterPro" id="IPR047417">
    <property type="entry name" value="WHD_MUS81"/>
</dbReference>
<dbReference type="Ensembl" id="ENSACCT00020012443.1">
    <property type="protein sequence ID" value="ENSACCP00020011905.1"/>
    <property type="gene ID" value="ENSACCG00020008208.1"/>
</dbReference>
<keyword evidence="18" id="KW-1185">Reference proteome</keyword>
<evidence type="ECO:0000256" key="13">
    <source>
        <dbReference type="RuleBase" id="RU369042"/>
    </source>
</evidence>